<feature type="domain" description="DUF6697" evidence="2">
    <location>
        <begin position="498"/>
        <end position="687"/>
    </location>
</feature>
<sequence>MSATDLIQSYVTELEKYRELVQILGKRLDIQEEVIRSQAARLEALESTVQRPRDPHRTLSGCAEVQHAATPVEAGSSTEGSQRDVTGRLSTMSSLPHTVVASSQTDASNSNWTRIANISGTTPDGRPKVEDTMSDVSPAAVKSEQPIKPVGEEIANDLLIVDDQLTHVSTSHSAEVEMHRMHSPSQVMASKADSGSQDNPLVIDDDEMKSSVTLTGEVDQDIAPSMQNAVEDVVEASPTSVIPGKIGGDTIVIHKQGDTSASFTADAGHDGGTEPSAQSISAHRLTGLVTQAPQDPRQTLKRKAKHTTEAAGPSGLKKRRHLILEVLVPPSKWYCRVCSLIHPPPVCRQPSAALSYVDPKDWHMSTTLVGSSGAEVCEGGTCTEAASEVDLDDIFSGELTDYSYDDEEEDDPNDPPYDPHGDAEADADYEDKYAPPEDAFDLPRASGSSSVKAEVKTDIKPNVGPPFLAEDIVRGRMPSDEFESFPVNLDAETRSVVVSRKLMSSKYGGSGRSMCPTIGKKYKHGYNLMYPTLAMNPHAPVEPGQPGLLCRVRKKPQWKPGNQKVLVRLQPNAYRYVGEYEMSPAAPLSTQEFNNLPLKAKTRWSKVILTRKTDRDVRFRIIYRREYGGREPTTREVGKALKDVNEEYKELTVDEILNVFEVGLETVIIWRMKCVGYDERFQRELAAHVACAVLTGGTDPAAEKLKKKGSSKSIPPQPQSSSRRKKVVRVEDDDVYASGPEEMQNELPACSARRSAHMKSKSHYLLPNPPQDVDAMLLETIA</sequence>
<feature type="region of interest" description="Disordered" evidence="1">
    <location>
        <begin position="403"/>
        <end position="456"/>
    </location>
</feature>
<feature type="compositionally biased region" description="Polar residues" evidence="1">
    <location>
        <begin position="99"/>
        <end position="122"/>
    </location>
</feature>
<dbReference type="InParanoid" id="A0A401GEQ0"/>
<dbReference type="AlphaFoldDB" id="A0A401GEQ0"/>
<dbReference type="GeneID" id="38777573"/>
<dbReference type="OrthoDB" id="2755864at2759"/>
<evidence type="ECO:0000313" key="3">
    <source>
        <dbReference type="EMBL" id="GBE80656.1"/>
    </source>
</evidence>
<gene>
    <name evidence="3" type="ORF">SCP_0303750</name>
</gene>
<comment type="caution">
    <text evidence="3">The sequence shown here is derived from an EMBL/GenBank/DDBJ whole genome shotgun (WGS) entry which is preliminary data.</text>
</comment>
<feature type="compositionally biased region" description="Acidic residues" evidence="1">
    <location>
        <begin position="403"/>
        <end position="413"/>
    </location>
</feature>
<dbReference type="RefSeq" id="XP_027611569.1">
    <property type="nucleotide sequence ID" value="XM_027755768.1"/>
</dbReference>
<reference evidence="3 4" key="1">
    <citation type="journal article" date="2018" name="Sci. Rep.">
        <title>Genome sequence of the cauliflower mushroom Sparassis crispa (Hanabiratake) and its association with beneficial usage.</title>
        <authorList>
            <person name="Kiyama R."/>
            <person name="Furutani Y."/>
            <person name="Kawaguchi K."/>
            <person name="Nakanishi T."/>
        </authorList>
    </citation>
    <scope>NUCLEOTIDE SEQUENCE [LARGE SCALE GENOMIC DNA]</scope>
</reference>
<keyword evidence="4" id="KW-1185">Reference proteome</keyword>
<feature type="region of interest" description="Disordered" evidence="1">
    <location>
        <begin position="291"/>
        <end position="313"/>
    </location>
</feature>
<evidence type="ECO:0000256" key="1">
    <source>
        <dbReference type="SAM" id="MobiDB-lite"/>
    </source>
</evidence>
<evidence type="ECO:0000259" key="2">
    <source>
        <dbReference type="Pfam" id="PF20411"/>
    </source>
</evidence>
<feature type="region of interest" description="Disordered" evidence="1">
    <location>
        <begin position="702"/>
        <end position="747"/>
    </location>
</feature>
<dbReference type="Proteomes" id="UP000287166">
    <property type="component" value="Unassembled WGS sequence"/>
</dbReference>
<dbReference type="Pfam" id="PF20411">
    <property type="entry name" value="DUF6697"/>
    <property type="match status" value="1"/>
</dbReference>
<dbReference type="InterPro" id="IPR046520">
    <property type="entry name" value="DUF6697"/>
</dbReference>
<dbReference type="STRING" id="139825.A0A401GEQ0"/>
<name>A0A401GEQ0_9APHY</name>
<proteinExistence type="predicted"/>
<protein>
    <recommendedName>
        <fullName evidence="2">DUF6697 domain-containing protein</fullName>
    </recommendedName>
</protein>
<accession>A0A401GEQ0</accession>
<organism evidence="3 4">
    <name type="scientific">Sparassis crispa</name>
    <dbReference type="NCBI Taxonomy" id="139825"/>
    <lineage>
        <taxon>Eukaryota</taxon>
        <taxon>Fungi</taxon>
        <taxon>Dikarya</taxon>
        <taxon>Basidiomycota</taxon>
        <taxon>Agaricomycotina</taxon>
        <taxon>Agaricomycetes</taxon>
        <taxon>Polyporales</taxon>
        <taxon>Sparassidaceae</taxon>
        <taxon>Sparassis</taxon>
    </lineage>
</organism>
<dbReference type="EMBL" id="BFAD01000003">
    <property type="protein sequence ID" value="GBE80656.1"/>
    <property type="molecule type" value="Genomic_DNA"/>
</dbReference>
<evidence type="ECO:0000313" key="4">
    <source>
        <dbReference type="Proteomes" id="UP000287166"/>
    </source>
</evidence>
<feature type="region of interest" description="Disordered" evidence="1">
    <location>
        <begin position="99"/>
        <end position="132"/>
    </location>
</feature>